<sequence length="803" mass="89783">MDPLTVEVQEEDIPVAAVQVPPTFVVDEVPLGENPMEVAPVPASDHGVDEGEILPEVVGVLDSQEAVPVIGEAQQATTSSLVDGWQDDGKFVQLVHDLADTRNEPQPVAEASTPYAVRNVEKEVATPGTAPNLEKVEFSVSEYLPIGSLAVTHDAQESGEIRDNQEMMMAMNNFVEAVSLEQICPAPDGSRRDIPESSTRAQEPSLDSGPISGPQTDVEQEVLEPQSFSDRAAAATHDTGRGLPMNVAIGVPFDVESMREYFPTYNDKQWANGKINFTTHCEDQFLKDNWETWFRTSIGCRKDGSRTEVRKNFLFFAGLEKHGLRVDWTTVDKSRNIREIPVAERHAARVELWKRKTVFRGNETVPATKKTAKRKLNLDPPRSRSPSPEALERNQPPRKGKKKVEEGAAVDMDRKGKRKVDDQPSTVPAKKNKRGDDSDEDSNKSNHVKGEAVQYTHFAALGKSEREKRQWGYIDKFINETVQDKIQKRERELKEQIEAKNAELQRQLREARDALADAMVGRRESSEPNHAAGPSIDPVEISSDRDDKKGAETHEPTVASIALGSTKRGAKKPQQRSARKPAPPQNPWIILPSPVKLSIKPREMVKGDIINTFMEETFSQLPPALTGSRYLSTYWLPRVENLDAGKLGFLVEMEASKKWILPSPVMDWAQVPYMFIPIHGYFHWSLMVVRIFTITPSHRQVRVYHLDSHPGIHLTNRVGTPILTWLEHTIQGLGEPIKLAKSDVVKQVNTYDCGVHVMAHTRSLIQLDEKLGWKLATNNIKDLLKVADVKQLRNEILAKVSGA</sequence>
<dbReference type="PANTHER" id="PTHR46468:SF1">
    <property type="entry name" value="SENTRIN-SPECIFIC PROTEASE 8"/>
    <property type="match status" value="1"/>
</dbReference>
<keyword evidence="2" id="KW-0645">Protease</keyword>
<comment type="similarity">
    <text evidence="1">Belongs to the peptidase C48 family.</text>
</comment>
<evidence type="ECO:0000256" key="1">
    <source>
        <dbReference type="ARBA" id="ARBA00005234"/>
    </source>
</evidence>
<name>A0ABD3GBE8_9MARC</name>
<dbReference type="InterPro" id="IPR003653">
    <property type="entry name" value="Peptidase_C48_C"/>
</dbReference>
<dbReference type="PANTHER" id="PTHR46468">
    <property type="entry name" value="SENTRIN-SPECIFIC PROTEASE 8"/>
    <property type="match status" value="1"/>
</dbReference>
<accession>A0ABD3GBE8</accession>
<gene>
    <name evidence="7" type="ORF">R1sor_025860</name>
</gene>
<dbReference type="GO" id="GO:0006508">
    <property type="term" value="P:proteolysis"/>
    <property type="evidence" value="ECO:0007669"/>
    <property type="project" value="UniProtKB-KW"/>
</dbReference>
<dbReference type="Gene3D" id="3.40.395.10">
    <property type="entry name" value="Adenoviral Proteinase, Chain A"/>
    <property type="match status" value="1"/>
</dbReference>
<feature type="region of interest" description="Disordered" evidence="5">
    <location>
        <begin position="185"/>
        <end position="216"/>
    </location>
</feature>
<dbReference type="InterPro" id="IPR038765">
    <property type="entry name" value="Papain-like_cys_pep_sf"/>
</dbReference>
<dbReference type="SUPFAM" id="SSF54001">
    <property type="entry name" value="Cysteine proteinases"/>
    <property type="match status" value="1"/>
</dbReference>
<evidence type="ECO:0000313" key="8">
    <source>
        <dbReference type="Proteomes" id="UP001633002"/>
    </source>
</evidence>
<keyword evidence="3" id="KW-0378">Hydrolase</keyword>
<dbReference type="PROSITE" id="PS50600">
    <property type="entry name" value="ULP_PROTEASE"/>
    <property type="match status" value="1"/>
</dbReference>
<feature type="compositionally biased region" description="Basic and acidic residues" evidence="5">
    <location>
        <begin position="441"/>
        <end position="450"/>
    </location>
</feature>
<evidence type="ECO:0000256" key="3">
    <source>
        <dbReference type="ARBA" id="ARBA00022801"/>
    </source>
</evidence>
<keyword evidence="4" id="KW-0788">Thiol protease</keyword>
<feature type="domain" description="Ubiquitin-like protease family profile" evidence="6">
    <location>
        <begin position="589"/>
        <end position="764"/>
    </location>
</feature>
<keyword evidence="8" id="KW-1185">Reference proteome</keyword>
<feature type="compositionally biased region" description="Basic and acidic residues" evidence="5">
    <location>
        <begin position="403"/>
        <end position="422"/>
    </location>
</feature>
<evidence type="ECO:0000256" key="2">
    <source>
        <dbReference type="ARBA" id="ARBA00022670"/>
    </source>
</evidence>
<dbReference type="EMBL" id="JBJQOH010000008">
    <property type="protein sequence ID" value="KAL3675912.1"/>
    <property type="molecule type" value="Genomic_DNA"/>
</dbReference>
<feature type="region of interest" description="Disordered" evidence="5">
    <location>
        <begin position="520"/>
        <end position="586"/>
    </location>
</feature>
<dbReference type="InterPro" id="IPR044613">
    <property type="entry name" value="Nep1/2-like"/>
</dbReference>
<dbReference type="GO" id="GO:0008234">
    <property type="term" value="F:cysteine-type peptidase activity"/>
    <property type="evidence" value="ECO:0007669"/>
    <property type="project" value="UniProtKB-KW"/>
</dbReference>
<evidence type="ECO:0000256" key="5">
    <source>
        <dbReference type="SAM" id="MobiDB-lite"/>
    </source>
</evidence>
<evidence type="ECO:0000256" key="4">
    <source>
        <dbReference type="ARBA" id="ARBA00022807"/>
    </source>
</evidence>
<proteinExistence type="inferred from homology"/>
<comment type="caution">
    <text evidence="7">The sequence shown here is derived from an EMBL/GenBank/DDBJ whole genome shotgun (WGS) entry which is preliminary data.</text>
</comment>
<feature type="compositionally biased region" description="Basic and acidic residues" evidence="5">
    <location>
        <begin position="542"/>
        <end position="555"/>
    </location>
</feature>
<evidence type="ECO:0000259" key="6">
    <source>
        <dbReference type="PROSITE" id="PS50600"/>
    </source>
</evidence>
<protein>
    <recommendedName>
        <fullName evidence="6">Ubiquitin-like protease family profile domain-containing protein</fullName>
    </recommendedName>
</protein>
<dbReference type="AlphaFoldDB" id="A0ABD3GBE8"/>
<evidence type="ECO:0000313" key="7">
    <source>
        <dbReference type="EMBL" id="KAL3675912.1"/>
    </source>
</evidence>
<dbReference type="Pfam" id="PF02902">
    <property type="entry name" value="Peptidase_C48"/>
    <property type="match status" value="1"/>
</dbReference>
<reference evidence="7 8" key="1">
    <citation type="submission" date="2024-09" db="EMBL/GenBank/DDBJ databases">
        <title>Chromosome-scale assembly of Riccia sorocarpa.</title>
        <authorList>
            <person name="Paukszto L."/>
        </authorList>
    </citation>
    <scope>NUCLEOTIDE SEQUENCE [LARGE SCALE GENOMIC DNA]</scope>
    <source>
        <strain evidence="7">LP-2024</strain>
        <tissue evidence="7">Aerial parts of the thallus</tissue>
    </source>
</reference>
<feature type="region of interest" description="Disordered" evidence="5">
    <location>
        <begin position="363"/>
        <end position="451"/>
    </location>
</feature>
<feature type="compositionally biased region" description="Basic residues" evidence="5">
    <location>
        <begin position="568"/>
        <end position="579"/>
    </location>
</feature>
<dbReference type="Proteomes" id="UP001633002">
    <property type="component" value="Unassembled WGS sequence"/>
</dbReference>
<organism evidence="7 8">
    <name type="scientific">Riccia sorocarpa</name>
    <dbReference type="NCBI Taxonomy" id="122646"/>
    <lineage>
        <taxon>Eukaryota</taxon>
        <taxon>Viridiplantae</taxon>
        <taxon>Streptophyta</taxon>
        <taxon>Embryophyta</taxon>
        <taxon>Marchantiophyta</taxon>
        <taxon>Marchantiopsida</taxon>
        <taxon>Marchantiidae</taxon>
        <taxon>Marchantiales</taxon>
        <taxon>Ricciaceae</taxon>
        <taxon>Riccia</taxon>
    </lineage>
</organism>